<dbReference type="InterPro" id="IPR048447">
    <property type="entry name" value="DUF1980_C"/>
</dbReference>
<keyword evidence="1" id="KW-1133">Transmembrane helix</keyword>
<feature type="transmembrane region" description="Helical" evidence="1">
    <location>
        <begin position="99"/>
        <end position="122"/>
    </location>
</feature>
<dbReference type="EMBL" id="JAAMOX010000001">
    <property type="protein sequence ID" value="NIH53298.1"/>
    <property type="molecule type" value="Genomic_DNA"/>
</dbReference>
<dbReference type="Proteomes" id="UP000541033">
    <property type="component" value="Unassembled WGS sequence"/>
</dbReference>
<keyword evidence="5" id="KW-1185">Reference proteome</keyword>
<feature type="transmembrane region" description="Helical" evidence="1">
    <location>
        <begin position="50"/>
        <end position="68"/>
    </location>
</feature>
<dbReference type="InterPro" id="IPR052955">
    <property type="entry name" value="UPF0703_membrane_permease"/>
</dbReference>
<dbReference type="NCBIfam" id="TIGR03943">
    <property type="entry name" value="TIGR03943 family putative permease subunit"/>
    <property type="match status" value="1"/>
</dbReference>
<organism evidence="4 5">
    <name type="scientific">Lysinibacter cavernae</name>
    <dbReference type="NCBI Taxonomy" id="1640652"/>
    <lineage>
        <taxon>Bacteria</taxon>
        <taxon>Bacillati</taxon>
        <taxon>Actinomycetota</taxon>
        <taxon>Actinomycetes</taxon>
        <taxon>Micrococcales</taxon>
        <taxon>Microbacteriaceae</taxon>
        <taxon>Lysinibacter</taxon>
    </lineage>
</organism>
<keyword evidence="1" id="KW-0472">Membrane</keyword>
<dbReference type="AlphaFoldDB" id="A0A7X5R0B8"/>
<name>A0A7X5R0B8_9MICO</name>
<protein>
    <submittedName>
        <fullName evidence="4">Putative repeat protein (TIGR03943 family)</fullName>
    </submittedName>
</protein>
<dbReference type="RefSeq" id="WP_167148795.1">
    <property type="nucleotide sequence ID" value="NZ_JAAMOX010000001.1"/>
</dbReference>
<feature type="domain" description="DUF1980" evidence="3">
    <location>
        <begin position="174"/>
        <end position="275"/>
    </location>
</feature>
<feature type="domain" description="DUF1980" evidence="2">
    <location>
        <begin position="21"/>
        <end position="130"/>
    </location>
</feature>
<evidence type="ECO:0000313" key="5">
    <source>
        <dbReference type="Proteomes" id="UP000541033"/>
    </source>
</evidence>
<dbReference type="InterPro" id="IPR048493">
    <property type="entry name" value="DUF1980_N"/>
</dbReference>
<dbReference type="InterPro" id="IPR015402">
    <property type="entry name" value="DUF1980"/>
</dbReference>
<accession>A0A7X5R0B8</accession>
<evidence type="ECO:0000256" key="1">
    <source>
        <dbReference type="SAM" id="Phobius"/>
    </source>
</evidence>
<evidence type="ECO:0000313" key="4">
    <source>
        <dbReference type="EMBL" id="NIH53298.1"/>
    </source>
</evidence>
<gene>
    <name evidence="4" type="ORF">FHX76_001166</name>
</gene>
<reference evidence="4 5" key="1">
    <citation type="submission" date="2020-02" db="EMBL/GenBank/DDBJ databases">
        <title>Sequencing the genomes of 1000 actinobacteria strains.</title>
        <authorList>
            <person name="Klenk H.-P."/>
        </authorList>
    </citation>
    <scope>NUCLEOTIDE SEQUENCE [LARGE SCALE GENOMIC DNA]</scope>
    <source>
        <strain evidence="4 5">DSM 27960</strain>
    </source>
</reference>
<dbReference type="PANTHER" id="PTHR40047:SF1">
    <property type="entry name" value="UPF0703 PROTEIN YCGQ"/>
    <property type="match status" value="1"/>
</dbReference>
<dbReference type="Pfam" id="PF09323">
    <property type="entry name" value="DUF1980"/>
    <property type="match status" value="1"/>
</dbReference>
<dbReference type="PANTHER" id="PTHR40047">
    <property type="entry name" value="UPF0703 PROTEIN YCGQ"/>
    <property type="match status" value="1"/>
</dbReference>
<proteinExistence type="predicted"/>
<sequence length="276" mass="28864">MPKRSRASRPVWKPREWGLVLLLLVVCGSIVTLAGTGQLQLYIHPRYTVFASAMAGIGVVVGMLAVILRFGRNAASTGEDGHEHDHDHEHQTDSGARTWLAAAGRTIGILTCVVVAAGMLVVPPATLSTRTTVDGLAGGGSATGKSSMAVEPGAVASLNTHELGSLIRHTTDVRSLVGEPVVVTGFVTADANDNNILFVTRFVIACCAVDAQPVGVPVRAPGWQAGAQWEPLADGDWVTVQGTLVANPGGSSLTALVVSPTAIEMIEEPQEPYEYE</sequence>
<comment type="caution">
    <text evidence="4">The sequence shown here is derived from an EMBL/GenBank/DDBJ whole genome shotgun (WGS) entry which is preliminary data.</text>
</comment>
<evidence type="ECO:0000259" key="3">
    <source>
        <dbReference type="Pfam" id="PF21537"/>
    </source>
</evidence>
<evidence type="ECO:0000259" key="2">
    <source>
        <dbReference type="Pfam" id="PF09323"/>
    </source>
</evidence>
<keyword evidence="1" id="KW-0812">Transmembrane</keyword>
<dbReference type="Pfam" id="PF21537">
    <property type="entry name" value="DUF1980_C"/>
    <property type="match status" value="1"/>
</dbReference>